<dbReference type="SUPFAM" id="SSF75304">
    <property type="entry name" value="Amidase signature (AS) enzymes"/>
    <property type="match status" value="1"/>
</dbReference>
<dbReference type="EMBL" id="PJNW01000003">
    <property type="protein sequence ID" value="PKR89917.1"/>
    <property type="molecule type" value="Genomic_DNA"/>
</dbReference>
<sequence>MRAPVLKFGGLGECFAGCPESILDVADDIARRFAASDGVGSPAPLGAAARDLLARCPDPSALPLWGIPYVVDANIDVAGLPTSIGLPALDFQPDFDAVVIERLQAAGALLVGKVPIGLLGLDAPAAGIGETIAAGLAAFGIAGERTGAASCGMVEIRPSPGLVSVEGLFAIAPELDGVVIHAADVACGSSVRRVIESVPVNGRSVALPSRQLGVLGGSGLAAAEDLAERLGLATIALSEAPFDELRALMDDDIWLALRLEDVAIAFTELPDLFPLRLRRRLSDALGRPARQLACAQRRLSELRRQVEAELSDVDLLVVPPEFGSASFVSACGLAAITLPDGSSLIGAGGNDETLAVAAATLTDSPLPRSTRPIDIQASSPLAHR</sequence>
<dbReference type="PANTHER" id="PTHR11895">
    <property type="entry name" value="TRANSAMIDASE"/>
    <property type="match status" value="1"/>
</dbReference>
<dbReference type="InterPro" id="IPR036928">
    <property type="entry name" value="AS_sf"/>
</dbReference>
<comment type="caution">
    <text evidence="2">The sequence shown here is derived from an EMBL/GenBank/DDBJ whole genome shotgun (WGS) entry which is preliminary data.</text>
</comment>
<dbReference type="OrthoDB" id="9811471at2"/>
<keyword evidence="3" id="KW-1185">Reference proteome</keyword>
<name>A0A1I4S6B7_9HYPH</name>
<evidence type="ECO:0000313" key="3">
    <source>
        <dbReference type="Proteomes" id="UP000233491"/>
    </source>
</evidence>
<organism evidence="2 3">
    <name type="scientific">Pleomorphomonas diazotrophica</name>
    <dbReference type="NCBI Taxonomy" id="1166257"/>
    <lineage>
        <taxon>Bacteria</taxon>
        <taxon>Pseudomonadati</taxon>
        <taxon>Pseudomonadota</taxon>
        <taxon>Alphaproteobacteria</taxon>
        <taxon>Hyphomicrobiales</taxon>
        <taxon>Pleomorphomonadaceae</taxon>
        <taxon>Pleomorphomonas</taxon>
    </lineage>
</organism>
<reference evidence="2 3" key="1">
    <citation type="submission" date="2017-12" db="EMBL/GenBank/DDBJ databases">
        <title>Anaerobic carbon monoxide metabolism by Pleomorphomonas carboxyditropha sp. nov., a new mesophilic hydrogenogenic carboxidotroph.</title>
        <authorList>
            <person name="Esquivel-Elizondo S."/>
            <person name="Krajmalnik-Brown R."/>
        </authorList>
    </citation>
    <scope>NUCLEOTIDE SEQUENCE [LARGE SCALE GENOMIC DNA]</scope>
    <source>
        <strain evidence="2 3">R5-392</strain>
    </source>
</reference>
<proteinExistence type="predicted"/>
<dbReference type="InterPro" id="IPR000120">
    <property type="entry name" value="Amidase"/>
</dbReference>
<dbReference type="AlphaFoldDB" id="A0A1I4S6B7"/>
<dbReference type="Gene3D" id="3.90.1300.10">
    <property type="entry name" value="Amidase signature (AS) domain"/>
    <property type="match status" value="2"/>
</dbReference>
<evidence type="ECO:0000313" key="2">
    <source>
        <dbReference type="EMBL" id="PKR89917.1"/>
    </source>
</evidence>
<dbReference type="RefSeq" id="WP_101288429.1">
    <property type="nucleotide sequence ID" value="NZ_FOUQ01000003.1"/>
</dbReference>
<dbReference type="Pfam" id="PF01425">
    <property type="entry name" value="Amidase"/>
    <property type="match status" value="1"/>
</dbReference>
<protein>
    <recommendedName>
        <fullName evidence="1">Amidase domain-containing protein</fullName>
    </recommendedName>
</protein>
<gene>
    <name evidence="2" type="ORF">CXZ10_06985</name>
</gene>
<dbReference type="InterPro" id="IPR023631">
    <property type="entry name" value="Amidase_dom"/>
</dbReference>
<evidence type="ECO:0000259" key="1">
    <source>
        <dbReference type="Pfam" id="PF01425"/>
    </source>
</evidence>
<feature type="domain" description="Amidase" evidence="1">
    <location>
        <begin position="55"/>
        <end position="114"/>
    </location>
</feature>
<accession>A0A1I4S6B7</accession>
<dbReference type="Proteomes" id="UP000233491">
    <property type="component" value="Unassembled WGS sequence"/>
</dbReference>
<dbReference type="GO" id="GO:0003824">
    <property type="term" value="F:catalytic activity"/>
    <property type="evidence" value="ECO:0007669"/>
    <property type="project" value="InterPro"/>
</dbReference>